<proteinExistence type="inferred from homology"/>
<sequence>MTDPAATVSDPVLRPASTEGAPGAWTPEDGSRPSHCRVTVQRLRDGVVSVETDEVAEEVPVALVYNGVPHVVMLATPLDLEDFAIGFSLTEGIVRSPSEILAVRPHNRSEGIEVRLRITEERFAVLPGKERNLTGRTGCGLCGSATLQQAVRRPPRVGAGTVVSMADLRRAQDELRARQDINSLTGAVHAAAWIVPGRGLVHLREDVGRHNALDKLIGVLAKTRTSRNDGFVLVTSRASYEMVQKCAEAGIGFLAAISAPTGLAVRLALETGLTLAGFVRGETCVVYSHPHRLLEQQASFQLTTPK</sequence>
<dbReference type="GO" id="GO:0005737">
    <property type="term" value="C:cytoplasm"/>
    <property type="evidence" value="ECO:0007669"/>
    <property type="project" value="UniProtKB-SubCell"/>
</dbReference>
<dbReference type="InterPro" id="IPR016193">
    <property type="entry name" value="Cytidine_deaminase-like"/>
</dbReference>
<keyword evidence="2 3" id="KW-0501">Molybdenum cofactor biosynthesis</keyword>
<dbReference type="Proteomes" id="UP001158598">
    <property type="component" value="Chromosome"/>
</dbReference>
<keyword evidence="1 3" id="KW-0963">Cytoplasm</keyword>
<dbReference type="AlphaFoldDB" id="A0AA35UNA5"/>
<dbReference type="PANTHER" id="PTHR30592:SF1">
    <property type="entry name" value="SULFUR CARRIER PROTEIN FDHD"/>
    <property type="match status" value="1"/>
</dbReference>
<dbReference type="Gene3D" id="3.40.140.10">
    <property type="entry name" value="Cytidine Deaminase, domain 2"/>
    <property type="match status" value="1"/>
</dbReference>
<evidence type="ECO:0000256" key="4">
    <source>
        <dbReference type="SAM" id="MobiDB-lite"/>
    </source>
</evidence>
<gene>
    <name evidence="3 5" type="primary">fdhD</name>
    <name evidence="5" type="ORF">MCNOR_3227</name>
</gene>
<comment type="subcellular location">
    <subcellularLocation>
        <location evidence="3">Cytoplasm</location>
    </subcellularLocation>
</comment>
<dbReference type="PANTHER" id="PTHR30592">
    <property type="entry name" value="FORMATE DEHYDROGENASE"/>
    <property type="match status" value="1"/>
</dbReference>
<dbReference type="EMBL" id="OX458332">
    <property type="protein sequence ID" value="CAI8889557.1"/>
    <property type="molecule type" value="Genomic_DNA"/>
</dbReference>
<dbReference type="GO" id="GO:0097163">
    <property type="term" value="F:sulfur carrier activity"/>
    <property type="evidence" value="ECO:0007669"/>
    <property type="project" value="UniProtKB-UniRule"/>
</dbReference>
<evidence type="ECO:0000313" key="5">
    <source>
        <dbReference type="EMBL" id="CAI8889557.1"/>
    </source>
</evidence>
<organism evidence="5 6">
    <name type="scientific">Methylococcus capsulatus</name>
    <dbReference type="NCBI Taxonomy" id="414"/>
    <lineage>
        <taxon>Bacteria</taxon>
        <taxon>Pseudomonadati</taxon>
        <taxon>Pseudomonadota</taxon>
        <taxon>Gammaproteobacteria</taxon>
        <taxon>Methylococcales</taxon>
        <taxon>Methylococcaceae</taxon>
        <taxon>Methylococcus</taxon>
    </lineage>
</organism>
<evidence type="ECO:0000256" key="1">
    <source>
        <dbReference type="ARBA" id="ARBA00022490"/>
    </source>
</evidence>
<evidence type="ECO:0000256" key="3">
    <source>
        <dbReference type="HAMAP-Rule" id="MF_00187"/>
    </source>
</evidence>
<name>A0AA35UNA5_METCP</name>
<comment type="caution">
    <text evidence="3">Lacks conserved residue(s) required for the propagation of feature annotation.</text>
</comment>
<feature type="region of interest" description="Disordered" evidence="4">
    <location>
        <begin position="1"/>
        <end position="34"/>
    </location>
</feature>
<dbReference type="HAMAP" id="MF_00187">
    <property type="entry name" value="FdhD"/>
    <property type="match status" value="1"/>
</dbReference>
<dbReference type="Pfam" id="PF02634">
    <property type="entry name" value="FdhD-NarQ"/>
    <property type="match status" value="1"/>
</dbReference>
<dbReference type="GO" id="GO:0006777">
    <property type="term" value="P:Mo-molybdopterin cofactor biosynthetic process"/>
    <property type="evidence" value="ECO:0007669"/>
    <property type="project" value="UniProtKB-UniRule"/>
</dbReference>
<reference evidence="5" key="1">
    <citation type="submission" date="2023-03" db="EMBL/GenBank/DDBJ databases">
        <authorList>
            <person name="Pearce D."/>
        </authorList>
    </citation>
    <scope>NUCLEOTIDE SEQUENCE</scope>
    <source>
        <strain evidence="5">Mc</strain>
    </source>
</reference>
<comment type="similarity">
    <text evidence="3">Belongs to the FdhD family.</text>
</comment>
<dbReference type="SUPFAM" id="SSF53927">
    <property type="entry name" value="Cytidine deaminase-like"/>
    <property type="match status" value="1"/>
</dbReference>
<dbReference type="InterPro" id="IPR003786">
    <property type="entry name" value="FdhD"/>
</dbReference>
<dbReference type="NCBIfam" id="TIGR00129">
    <property type="entry name" value="fdhD_narQ"/>
    <property type="match status" value="1"/>
</dbReference>
<dbReference type="Gene3D" id="3.10.20.10">
    <property type="match status" value="1"/>
</dbReference>
<evidence type="ECO:0000313" key="6">
    <source>
        <dbReference type="Proteomes" id="UP001158598"/>
    </source>
</evidence>
<dbReference type="GO" id="GO:0016783">
    <property type="term" value="F:sulfurtransferase activity"/>
    <property type="evidence" value="ECO:0007669"/>
    <property type="project" value="InterPro"/>
</dbReference>
<feature type="active site" description="Cysteine persulfide intermediate" evidence="3">
    <location>
        <position position="139"/>
    </location>
</feature>
<dbReference type="RefSeq" id="WP_017364607.1">
    <property type="nucleotide sequence ID" value="NZ_OX458332.1"/>
</dbReference>
<accession>A0AA35UNA5</accession>
<evidence type="ECO:0000256" key="2">
    <source>
        <dbReference type="ARBA" id="ARBA00023150"/>
    </source>
</evidence>
<dbReference type="PIRSF" id="PIRSF015626">
    <property type="entry name" value="FdhD"/>
    <property type="match status" value="1"/>
</dbReference>
<protein>
    <recommendedName>
        <fullName evidence="3">Sulfur carrier protein FdhD</fullName>
    </recommendedName>
</protein>
<comment type="function">
    <text evidence="3">Required for formate dehydrogenase (FDH) activity. Acts as a sulfur carrier protein that transfers sulfur from IscS to the molybdenum cofactor prior to its insertion into FDH.</text>
</comment>